<dbReference type="KEGG" id="cfk:CFRA_07260"/>
<evidence type="ECO:0000256" key="1">
    <source>
        <dbReference type="ARBA" id="ARBA00022679"/>
    </source>
</evidence>
<gene>
    <name evidence="6" type="ORF">CFRA_07260</name>
</gene>
<feature type="binding site" evidence="2">
    <location>
        <position position="53"/>
    </location>
    <ligand>
        <name>CoA</name>
        <dbReference type="ChEBI" id="CHEBI:57287"/>
    </ligand>
</feature>
<keyword evidence="1 6" id="KW-0808">Transferase</keyword>
<evidence type="ECO:0000256" key="2">
    <source>
        <dbReference type="PIRSR" id="PIRSR603542-1"/>
    </source>
</evidence>
<feature type="binding site" evidence="2">
    <location>
        <position position="61"/>
    </location>
    <ligand>
        <name>CoA</name>
        <dbReference type="ChEBI" id="CHEBI:57287"/>
    </ligand>
</feature>
<dbReference type="Proteomes" id="UP000185434">
    <property type="component" value="Chromosome"/>
</dbReference>
<dbReference type="InterPro" id="IPR008278">
    <property type="entry name" value="4-PPantetheinyl_Trfase_dom"/>
</dbReference>
<feature type="domain" description="4'-phosphopantetheinyl transferase" evidence="4">
    <location>
        <begin position="115"/>
        <end position="219"/>
    </location>
</feature>
<dbReference type="GO" id="GO:0000287">
    <property type="term" value="F:magnesium ion binding"/>
    <property type="evidence" value="ECO:0007669"/>
    <property type="project" value="InterPro"/>
</dbReference>
<feature type="binding site" evidence="2">
    <location>
        <position position="163"/>
    </location>
    <ligand>
        <name>CoA</name>
        <dbReference type="ChEBI" id="CHEBI:57287"/>
    </ligand>
</feature>
<comment type="cofactor">
    <cofactor evidence="3">
        <name>Mg(2+)</name>
        <dbReference type="ChEBI" id="CHEBI:18420"/>
    </cofactor>
</comment>
<dbReference type="PANTHER" id="PTHR38096:SF1">
    <property type="entry name" value="ENTEROBACTIN SYNTHASE COMPONENT D"/>
    <property type="match status" value="1"/>
</dbReference>
<dbReference type="SUPFAM" id="SSF56214">
    <property type="entry name" value="4'-phosphopantetheinyl transferase"/>
    <property type="match status" value="1"/>
</dbReference>
<organism evidence="6 7">
    <name type="scientific">Corynebacterium frankenforstense DSM 45800</name>
    <dbReference type="NCBI Taxonomy" id="1437875"/>
    <lineage>
        <taxon>Bacteria</taxon>
        <taxon>Bacillati</taxon>
        <taxon>Actinomycetota</taxon>
        <taxon>Actinomycetes</taxon>
        <taxon>Mycobacteriales</taxon>
        <taxon>Corynebacteriaceae</taxon>
        <taxon>Corynebacterium</taxon>
    </lineage>
</organism>
<dbReference type="OrthoDB" id="8210607at2"/>
<feature type="binding site" evidence="3">
    <location>
        <position position="121"/>
    </location>
    <ligand>
        <name>Mg(2+)</name>
        <dbReference type="ChEBI" id="CHEBI:18420"/>
    </ligand>
</feature>
<evidence type="ECO:0000313" key="7">
    <source>
        <dbReference type="Proteomes" id="UP000185434"/>
    </source>
</evidence>
<dbReference type="STRING" id="1437875.CFRA_07260"/>
<keyword evidence="3" id="KW-0479">Metal-binding</keyword>
<feature type="binding site" evidence="2">
    <location>
        <begin position="97"/>
        <end position="98"/>
    </location>
    <ligand>
        <name>CoA</name>
        <dbReference type="ChEBI" id="CHEBI:57287"/>
    </ligand>
</feature>
<evidence type="ECO:0000256" key="3">
    <source>
        <dbReference type="PIRSR" id="PIRSR603542-2"/>
    </source>
</evidence>
<feature type="binding site" evidence="3">
    <location>
        <position position="119"/>
    </location>
    <ligand>
        <name>Mg(2+)</name>
        <dbReference type="ChEBI" id="CHEBI:18420"/>
    </ligand>
</feature>
<name>A0A1L7CTJ1_9CORY</name>
<proteinExistence type="predicted"/>
<dbReference type="InterPro" id="IPR037143">
    <property type="entry name" value="4-PPantetheinyl_Trfase_dom_sf"/>
</dbReference>
<dbReference type="GO" id="GO:0009239">
    <property type="term" value="P:enterobactin biosynthetic process"/>
    <property type="evidence" value="ECO:0007669"/>
    <property type="project" value="InterPro"/>
</dbReference>
<accession>A0A1L7CTJ1</accession>
<dbReference type="EMBL" id="CP009247">
    <property type="protein sequence ID" value="APT89088.1"/>
    <property type="molecule type" value="Genomic_DNA"/>
</dbReference>
<dbReference type="InterPro" id="IPR003542">
    <property type="entry name" value="Enbac_synth_compD-like"/>
</dbReference>
<dbReference type="Pfam" id="PF17837">
    <property type="entry name" value="4PPT_N"/>
    <property type="match status" value="1"/>
</dbReference>
<evidence type="ECO:0000259" key="5">
    <source>
        <dbReference type="Pfam" id="PF17837"/>
    </source>
</evidence>
<dbReference type="GO" id="GO:0005886">
    <property type="term" value="C:plasma membrane"/>
    <property type="evidence" value="ECO:0007669"/>
    <property type="project" value="TreeGrafter"/>
</dbReference>
<protein>
    <submittedName>
        <fullName evidence="6">4'-phosphopantetheinyl transferase</fullName>
    </submittedName>
</protein>
<feature type="domain" description="4'-phosphopantetheinyl transferase N-terminal" evidence="5">
    <location>
        <begin position="42"/>
        <end position="107"/>
    </location>
</feature>
<dbReference type="PANTHER" id="PTHR38096">
    <property type="entry name" value="ENTEROBACTIN SYNTHASE COMPONENT D"/>
    <property type="match status" value="1"/>
</dbReference>
<feature type="binding site" evidence="2">
    <location>
        <position position="177"/>
    </location>
    <ligand>
        <name>CoA</name>
        <dbReference type="ChEBI" id="CHEBI:57287"/>
    </ligand>
</feature>
<dbReference type="AlphaFoldDB" id="A0A1L7CTJ1"/>
<evidence type="ECO:0000313" key="6">
    <source>
        <dbReference type="EMBL" id="APT89088.1"/>
    </source>
</evidence>
<feature type="binding site" evidence="3">
    <location>
        <position position="120"/>
    </location>
    <ligand>
        <name>Mg(2+)</name>
        <dbReference type="ChEBI" id="CHEBI:18420"/>
    </ligand>
</feature>
<dbReference type="PRINTS" id="PR01399">
    <property type="entry name" value="ENTSNTHTASED"/>
</dbReference>
<keyword evidence="3" id="KW-0460">Magnesium</keyword>
<evidence type="ECO:0000259" key="4">
    <source>
        <dbReference type="Pfam" id="PF01648"/>
    </source>
</evidence>
<keyword evidence="7" id="KW-1185">Reference proteome</keyword>
<dbReference type="Pfam" id="PF01648">
    <property type="entry name" value="ACPS"/>
    <property type="match status" value="1"/>
</dbReference>
<feature type="binding site" evidence="2">
    <location>
        <position position="119"/>
    </location>
    <ligand>
        <name>CoA</name>
        <dbReference type="ChEBI" id="CHEBI:57287"/>
    </ligand>
</feature>
<sequence>MSHHGLFAPELFPAHASYCYVITEKSPPQPSLENYLDLHPLEQALVSHAVAKRKAEFGDARWCAHTALADLGGPGDPILRGERGMPLWPTGYTGSITHTDGLRAAVAVESSRAVSVGLDAEPNEPLGDDVLGAIARPGEISRLDRLRAAGVANPDRLLFCAKEATYKAWFPLTRRFLEFDQAEIDLRADGTFLSYLLVRPTPVPFIEGRWEEAEGFVVATTAVRRIVSRRYLHA</sequence>
<dbReference type="InterPro" id="IPR041354">
    <property type="entry name" value="4PPT_N"/>
</dbReference>
<dbReference type="RefSeq" id="WP_075664066.1">
    <property type="nucleotide sequence ID" value="NZ_CP009247.1"/>
</dbReference>
<dbReference type="GO" id="GO:0009366">
    <property type="term" value="C:enterobactin synthetase complex"/>
    <property type="evidence" value="ECO:0007669"/>
    <property type="project" value="InterPro"/>
</dbReference>
<feature type="binding site" evidence="2">
    <location>
        <position position="167"/>
    </location>
    <ligand>
        <name>CoA</name>
        <dbReference type="ChEBI" id="CHEBI:57287"/>
    </ligand>
</feature>
<dbReference type="GO" id="GO:0008897">
    <property type="term" value="F:holo-[acyl-carrier-protein] synthase activity"/>
    <property type="evidence" value="ECO:0007669"/>
    <property type="project" value="InterPro"/>
</dbReference>
<reference evidence="6 7" key="1">
    <citation type="submission" date="2014-08" db="EMBL/GenBank/DDBJ databases">
        <title>Complete genome sequence of Corynebacterium frankenforstense ST18(T) (=DSM 45800(T)), isolated from raw cow milk.</title>
        <authorList>
            <person name="Ruckert C."/>
            <person name="Albersmeier A."/>
            <person name="Winkler A."/>
            <person name="Lipski A."/>
            <person name="Kalinowski J."/>
        </authorList>
    </citation>
    <scope>NUCLEOTIDE SEQUENCE [LARGE SCALE GENOMIC DNA]</scope>
    <source>
        <strain evidence="6 7">ST18</strain>
    </source>
</reference>